<organism evidence="1 2">
    <name type="scientific">Candidatus Chloroploca mongolica</name>
    <dbReference type="NCBI Taxonomy" id="2528176"/>
    <lineage>
        <taxon>Bacteria</taxon>
        <taxon>Bacillati</taxon>
        <taxon>Chloroflexota</taxon>
        <taxon>Chloroflexia</taxon>
        <taxon>Chloroflexales</taxon>
        <taxon>Chloroflexineae</taxon>
        <taxon>Oscillochloridaceae</taxon>
        <taxon>Candidatus Chloroploca</taxon>
    </lineage>
</organism>
<gene>
    <name evidence="1" type="ORF">EYB53_021650</name>
</gene>
<dbReference type="EMBL" id="SIJK02000064">
    <property type="protein sequence ID" value="MBP1468331.1"/>
    <property type="molecule type" value="Genomic_DNA"/>
</dbReference>
<protein>
    <submittedName>
        <fullName evidence="1">Uncharacterized protein</fullName>
    </submittedName>
</protein>
<dbReference type="Proteomes" id="UP001193081">
    <property type="component" value="Unassembled WGS sequence"/>
</dbReference>
<sequence length="453" mass="50205">MSAQLWLPAEIAHRMRILHDDIAAHTIAVDANEAGQGIHQSQVATLKTMMEVLLQRQDNLLTELALDRSPAAMAKTYADLLGEIAGSHGLWRLFRTIYAQRLDPAEKRLLDAADLVAEDCYRPCIQVARDWGLIDGKYREPPLVWIEAGLSPLIFPRQSEVRALGMTLRPYLTQRLPIPIIVLPPDHAGCFWLYATLHHEVGHNLDQDLRSGGCGQRIAEELRQKIVDRLAAAGVDPARRQIWTRWADEITADAFGVLLGGAGFAACLTALLVPQAPQHGEVVRNDEHPDAFVRIELIAQMLERCEIAPLSADASALRQRAAGLPQPSDLGPFLRQAAIVAELAIATPLDVLGGHRLRDLTPRLGEDAQRTQELAHYLSGRTPLRPKEWICHRLVPPAAQLALQQLEAHDEQALAELHERALTFIESIERPAFLGETGPDEGFLRTLAEEITF</sequence>
<reference evidence="1 2" key="1">
    <citation type="submission" date="2021-03" db="EMBL/GenBank/DDBJ databases">
        <authorList>
            <person name="Grouzdev D.S."/>
        </authorList>
    </citation>
    <scope>NUCLEOTIDE SEQUENCE [LARGE SCALE GENOMIC DNA]</scope>
    <source>
        <strain evidence="1 2">M50-1</strain>
    </source>
</reference>
<evidence type="ECO:0000313" key="1">
    <source>
        <dbReference type="EMBL" id="MBP1468331.1"/>
    </source>
</evidence>
<comment type="caution">
    <text evidence="1">The sequence shown here is derived from an EMBL/GenBank/DDBJ whole genome shotgun (WGS) entry which is preliminary data.</text>
</comment>
<dbReference type="RefSeq" id="WP_135480974.1">
    <property type="nucleotide sequence ID" value="NZ_SIJK02000064.1"/>
</dbReference>
<name>A0ABS4DFY3_9CHLR</name>
<evidence type="ECO:0000313" key="2">
    <source>
        <dbReference type="Proteomes" id="UP001193081"/>
    </source>
</evidence>
<accession>A0ABS4DFY3</accession>
<proteinExistence type="predicted"/>
<keyword evidence="2" id="KW-1185">Reference proteome</keyword>